<gene>
    <name evidence="2" type="ORF">C0J27_04755</name>
</gene>
<dbReference type="RefSeq" id="WP_115586029.1">
    <property type="nucleotide sequence ID" value="NZ_CP025544.1"/>
</dbReference>
<organism evidence="2 3">
    <name type="scientific">Candidatus Chromulinivorax destructor</name>
    <dbReference type="NCBI Taxonomy" id="2066483"/>
    <lineage>
        <taxon>Bacteria</taxon>
        <taxon>Candidatus Babelota</taxon>
        <taxon>Candidatus Babeliae</taxon>
        <taxon>Candidatus Babeliales</taxon>
        <taxon>Candidatus Chromulinivoraceae</taxon>
        <taxon>Candidatus Chromulinivorax</taxon>
    </lineage>
</organism>
<proteinExistence type="predicted"/>
<dbReference type="KEGG" id="cdes:C0J27_04755"/>
<evidence type="ECO:0000313" key="3">
    <source>
        <dbReference type="Proteomes" id="UP000254834"/>
    </source>
</evidence>
<accession>A0A345ZCJ7</accession>
<protein>
    <submittedName>
        <fullName evidence="2">Uncharacterized protein</fullName>
    </submittedName>
</protein>
<feature type="coiled-coil region" evidence="1">
    <location>
        <begin position="373"/>
        <end position="405"/>
    </location>
</feature>
<dbReference type="AlphaFoldDB" id="A0A345ZCJ7"/>
<dbReference type="EMBL" id="CP025544">
    <property type="protein sequence ID" value="AXK61014.1"/>
    <property type="molecule type" value="Genomic_DNA"/>
</dbReference>
<name>A0A345ZCJ7_9BACT</name>
<reference evidence="2 3" key="1">
    <citation type="submission" date="2017-12" db="EMBL/GenBank/DDBJ databases">
        <title>Chromulinavorax destructans is a abundant pathogen of dominant heterotrophic picoflagllates.</title>
        <authorList>
            <person name="Deeg C.M."/>
            <person name="Zimmer M."/>
            <person name="Suttle C.A."/>
        </authorList>
    </citation>
    <scope>NUCLEOTIDE SEQUENCE [LARGE SCALE GENOMIC DNA]</scope>
    <source>
        <strain evidence="2 3">SeV1</strain>
    </source>
</reference>
<dbReference type="Proteomes" id="UP000254834">
    <property type="component" value="Chromosome"/>
</dbReference>
<evidence type="ECO:0000313" key="2">
    <source>
        <dbReference type="EMBL" id="AXK61014.1"/>
    </source>
</evidence>
<sequence>MKKIIFIFTVFMLCPNYGKAMIHQSNVILTNQIFLHPEQIIAQNNLDKIQGALDIVEQYQALQNIRIQSQLHVLKNKYDGIEKIVTISKQAQEQPLGLKEFDPLFNDQNLLSLAKIGIGLQTMQYLLASQKYLLYHDTLSFGEKNQILHQLWTLLPYQIPLINDLQKYNLRNLDDMAQLLPVFYDKVWNGHKFTVTSGLLNTLKDAELDYAQNMTELHNLQNFDQQLTHTKNQYQQAKDSIENLKKRHEKKLQKKSVKKTPQEPVINVPELSKKEKAALLAAEQRAEQSKRDKERQAMVLKEQLDLAATKASQTAPDLTEVKKSLKQSSVKSKNKNKLKKPIIDEDLEYLDSIIAHMQPVQTTPTPIMVSTPHHDLKNYIQELDEEIAKQQAKDLERKKRIEQSNKLLETL</sequence>
<evidence type="ECO:0000256" key="1">
    <source>
        <dbReference type="SAM" id="Coils"/>
    </source>
</evidence>
<keyword evidence="1" id="KW-0175">Coiled coil</keyword>
<keyword evidence="3" id="KW-1185">Reference proteome</keyword>
<feature type="coiled-coil region" evidence="1">
    <location>
        <begin position="220"/>
        <end position="258"/>
    </location>
</feature>